<sequence length="113" mass="13050">MKKNKINQAIEYLSPTLVFSYFFIHNIFLVLIGITFSLYLININMINNLIKSINKNLVIKNQSKDLNKKDKEINSININIKSNKENMKLTLVEEIEEFGFIPSVDKKNNSNAA</sequence>
<keyword evidence="1" id="KW-0812">Transmembrane</keyword>
<name>A2C3X6_PROM1</name>
<reference evidence="3" key="1">
    <citation type="journal article" date="2007" name="PLoS Genet.">
        <title>Patterns and implications of gene gain and loss in the evolution of Prochlorococcus.</title>
        <authorList>
            <person name="Kettler G.C."/>
            <person name="Martiny A.C."/>
            <person name="Huang K."/>
            <person name="Zucker J."/>
            <person name="Coleman M.L."/>
            <person name="Rodrigue S."/>
            <person name="Chen F."/>
            <person name="Lapidus A."/>
            <person name="Ferriera S."/>
            <person name="Johnson J."/>
            <person name="Steglich C."/>
            <person name="Church G.M."/>
            <person name="Richardson P."/>
            <person name="Chisholm S.W."/>
        </authorList>
    </citation>
    <scope>NUCLEOTIDE SEQUENCE [LARGE SCALE GENOMIC DNA]</scope>
    <source>
        <strain evidence="3">NATL1A</strain>
    </source>
</reference>
<dbReference type="AlphaFoldDB" id="A2C3X6"/>
<dbReference type="HOGENOM" id="CLU_2131243_0_0_3"/>
<accession>A2C3X6</accession>
<dbReference type="EMBL" id="CP000553">
    <property type="protein sequence ID" value="ABM76186.1"/>
    <property type="molecule type" value="Genomic_DNA"/>
</dbReference>
<evidence type="ECO:0000256" key="1">
    <source>
        <dbReference type="SAM" id="Phobius"/>
    </source>
</evidence>
<dbReference type="KEGG" id="pme:NATL1_16291"/>
<protein>
    <submittedName>
        <fullName evidence="2">Uncharacterized protein</fullName>
    </submittedName>
</protein>
<dbReference type="RefSeq" id="WP_011824195.1">
    <property type="nucleotide sequence ID" value="NC_008819.1"/>
</dbReference>
<keyword evidence="1" id="KW-0472">Membrane</keyword>
<proteinExistence type="predicted"/>
<organism evidence="2 3">
    <name type="scientific">Prochlorococcus marinus (strain NATL1A)</name>
    <dbReference type="NCBI Taxonomy" id="167555"/>
    <lineage>
        <taxon>Bacteria</taxon>
        <taxon>Bacillati</taxon>
        <taxon>Cyanobacteriota</taxon>
        <taxon>Cyanophyceae</taxon>
        <taxon>Synechococcales</taxon>
        <taxon>Prochlorococcaceae</taxon>
        <taxon>Prochlorococcus</taxon>
    </lineage>
</organism>
<keyword evidence="1" id="KW-1133">Transmembrane helix</keyword>
<evidence type="ECO:0000313" key="3">
    <source>
        <dbReference type="Proteomes" id="UP000002592"/>
    </source>
</evidence>
<evidence type="ECO:0000313" key="2">
    <source>
        <dbReference type="EMBL" id="ABM76186.1"/>
    </source>
</evidence>
<dbReference type="eggNOG" id="ENOG5032IQP">
    <property type="taxonomic scope" value="Bacteria"/>
</dbReference>
<gene>
    <name evidence="2" type="ordered locus">NATL1_16291</name>
</gene>
<dbReference type="Proteomes" id="UP000002592">
    <property type="component" value="Chromosome"/>
</dbReference>
<feature type="transmembrane region" description="Helical" evidence="1">
    <location>
        <begin position="20"/>
        <end position="41"/>
    </location>
</feature>